<reference evidence="1 2" key="1">
    <citation type="submission" date="2020-08" db="EMBL/GenBank/DDBJ databases">
        <title>Genome Sequencing of Nocardia wallacei strain FMUON74 and assembly.</title>
        <authorList>
            <person name="Toyokawa M."/>
            <person name="Uesaka K."/>
        </authorList>
    </citation>
    <scope>NUCLEOTIDE SEQUENCE [LARGE SCALE GENOMIC DNA]</scope>
    <source>
        <strain evidence="1 2">FMUON74</strain>
    </source>
</reference>
<proteinExistence type="predicted"/>
<dbReference type="EMBL" id="AP023396">
    <property type="protein sequence ID" value="BCK53452.1"/>
    <property type="molecule type" value="Genomic_DNA"/>
</dbReference>
<dbReference type="KEGG" id="nwl:NWFMUON74_12240"/>
<name>A0A7G1KDX0_9NOCA</name>
<dbReference type="Proteomes" id="UP000516173">
    <property type="component" value="Chromosome"/>
</dbReference>
<accession>A0A7G1KDX0</accession>
<organism evidence="1 2">
    <name type="scientific">Nocardia wallacei</name>
    <dbReference type="NCBI Taxonomy" id="480035"/>
    <lineage>
        <taxon>Bacteria</taxon>
        <taxon>Bacillati</taxon>
        <taxon>Actinomycetota</taxon>
        <taxon>Actinomycetes</taxon>
        <taxon>Mycobacteriales</taxon>
        <taxon>Nocardiaceae</taxon>
        <taxon>Nocardia</taxon>
    </lineage>
</organism>
<dbReference type="AlphaFoldDB" id="A0A7G1KDX0"/>
<keyword evidence="2" id="KW-1185">Reference proteome</keyword>
<sequence length="58" mass="5876">MRFTIAITSARSVATGFPHKVGNGGVELMPSTVPTAVAPTSQTSRVYAGLRPAATSSA</sequence>
<evidence type="ECO:0000313" key="2">
    <source>
        <dbReference type="Proteomes" id="UP000516173"/>
    </source>
</evidence>
<gene>
    <name evidence="1" type="ORF">NWFMUON74_12240</name>
</gene>
<evidence type="ECO:0000313" key="1">
    <source>
        <dbReference type="EMBL" id="BCK53452.1"/>
    </source>
</evidence>
<protein>
    <submittedName>
        <fullName evidence="1">Uncharacterized protein</fullName>
    </submittedName>
</protein>